<gene>
    <name evidence="1" type="ORF">JFQ69_02305</name>
</gene>
<comment type="caution">
    <text evidence="1">The sequence shown here is derived from an EMBL/GenBank/DDBJ whole genome shotgun (WGS) entry which is preliminary data.</text>
</comment>
<evidence type="ECO:0000313" key="1">
    <source>
        <dbReference type="EMBL" id="MBJ2116507.1"/>
    </source>
</evidence>
<dbReference type="Proteomes" id="UP000619976">
    <property type="component" value="Unassembled WGS sequence"/>
</dbReference>
<dbReference type="RefSeq" id="WP_109848483.1">
    <property type="nucleotide sequence ID" value="NZ_CAXOKJ010000001.1"/>
</dbReference>
<dbReference type="Pfam" id="PF09604">
    <property type="entry name" value="Potass_KdpF"/>
    <property type="match status" value="1"/>
</dbReference>
<sequence length="27" mass="3020">MLIFGAVTLVILLTAYLIYVLFNAEAF</sequence>
<keyword evidence="2" id="KW-1185">Reference proteome</keyword>
<evidence type="ECO:0000313" key="2">
    <source>
        <dbReference type="Proteomes" id="UP000619976"/>
    </source>
</evidence>
<name>A0ABS0VZM7_9GAMM</name>
<dbReference type="InterPro" id="IPR011726">
    <property type="entry name" value="KdpF"/>
</dbReference>
<organism evidence="1 2">
    <name type="scientific">Proteus penneri</name>
    <dbReference type="NCBI Taxonomy" id="102862"/>
    <lineage>
        <taxon>Bacteria</taxon>
        <taxon>Pseudomonadati</taxon>
        <taxon>Pseudomonadota</taxon>
        <taxon>Gammaproteobacteria</taxon>
        <taxon>Enterobacterales</taxon>
        <taxon>Morganellaceae</taxon>
        <taxon>Proteus</taxon>
    </lineage>
</organism>
<dbReference type="EMBL" id="JAEKCB010000001">
    <property type="protein sequence ID" value="MBJ2116507.1"/>
    <property type="molecule type" value="Genomic_DNA"/>
</dbReference>
<protein>
    <submittedName>
        <fullName evidence="1">Potassium-transporting ATPase subunit F</fullName>
    </submittedName>
</protein>
<reference evidence="1 2" key="1">
    <citation type="submission" date="2020-12" db="EMBL/GenBank/DDBJ databases">
        <title>Enhanced detection system for hospital associated transmission using whole genome sequencing surveillance.</title>
        <authorList>
            <person name="Harrison L.H."/>
            <person name="Van Tyne D."/>
            <person name="Marsh J.W."/>
            <person name="Griffith M.P."/>
            <person name="Snyder D.J."/>
            <person name="Cooper V.S."/>
            <person name="Mustapha M."/>
        </authorList>
    </citation>
    <scope>NUCLEOTIDE SEQUENCE [LARGE SCALE GENOMIC DNA]</scope>
    <source>
        <strain evidence="1 2">PR00195</strain>
    </source>
</reference>
<proteinExistence type="predicted"/>
<accession>A0ABS0VZM7</accession>